<dbReference type="EMBL" id="BAABAB010000026">
    <property type="protein sequence ID" value="GAA3630372.1"/>
    <property type="molecule type" value="Genomic_DNA"/>
</dbReference>
<evidence type="ECO:0000313" key="2">
    <source>
        <dbReference type="Proteomes" id="UP001501490"/>
    </source>
</evidence>
<proteinExistence type="predicted"/>
<reference evidence="2" key="1">
    <citation type="journal article" date="2019" name="Int. J. Syst. Evol. Microbiol.">
        <title>The Global Catalogue of Microorganisms (GCM) 10K type strain sequencing project: providing services to taxonomists for standard genome sequencing and annotation.</title>
        <authorList>
            <consortium name="The Broad Institute Genomics Platform"/>
            <consortium name="The Broad Institute Genome Sequencing Center for Infectious Disease"/>
            <person name="Wu L."/>
            <person name="Ma J."/>
        </authorList>
    </citation>
    <scope>NUCLEOTIDE SEQUENCE [LARGE SCALE GENOMIC DNA]</scope>
    <source>
        <strain evidence="2">JCM 16929</strain>
    </source>
</reference>
<evidence type="ECO:0000313" key="1">
    <source>
        <dbReference type="EMBL" id="GAA3630372.1"/>
    </source>
</evidence>
<sequence length="75" mass="8319">MRKVFWFAVGAGVTVFVVVKGRQLWQRATPQAIAQRASESAQGVSESVQDFVIRLRAAMAERETELRDTLGLPEA</sequence>
<comment type="caution">
    <text evidence="1">The sequence shown here is derived from an EMBL/GenBank/DDBJ whole genome shotgun (WGS) entry which is preliminary data.</text>
</comment>
<dbReference type="InterPro" id="IPR046165">
    <property type="entry name" value="DUF6167"/>
</dbReference>
<dbReference type="Pfam" id="PF19664">
    <property type="entry name" value="DUF6167"/>
    <property type="match status" value="1"/>
</dbReference>
<name>A0ABP7AEJ3_9ACTN</name>
<dbReference type="RefSeq" id="WP_344807126.1">
    <property type="nucleotide sequence ID" value="NZ_BAABAB010000026.1"/>
</dbReference>
<gene>
    <name evidence="1" type="ORF">GCM10022236_36060</name>
</gene>
<keyword evidence="2" id="KW-1185">Reference proteome</keyword>
<dbReference type="Proteomes" id="UP001501490">
    <property type="component" value="Unassembled WGS sequence"/>
</dbReference>
<accession>A0ABP7AEJ3</accession>
<organism evidence="1 2">
    <name type="scientific">Microlunatus ginsengisoli</name>
    <dbReference type="NCBI Taxonomy" id="363863"/>
    <lineage>
        <taxon>Bacteria</taxon>
        <taxon>Bacillati</taxon>
        <taxon>Actinomycetota</taxon>
        <taxon>Actinomycetes</taxon>
        <taxon>Propionibacteriales</taxon>
        <taxon>Propionibacteriaceae</taxon>
        <taxon>Microlunatus</taxon>
    </lineage>
</organism>
<protein>
    <submittedName>
        <fullName evidence="1">Uncharacterized protein</fullName>
    </submittedName>
</protein>